<feature type="coiled-coil region" evidence="1">
    <location>
        <begin position="42"/>
        <end position="69"/>
    </location>
</feature>
<accession>A0A8S5TNE4</accession>
<dbReference type="EMBL" id="BK032864">
    <property type="protein sequence ID" value="DAF64654.1"/>
    <property type="molecule type" value="Genomic_DNA"/>
</dbReference>
<name>A0A8S5TNE4_9CAUD</name>
<evidence type="ECO:0000256" key="1">
    <source>
        <dbReference type="SAM" id="Coils"/>
    </source>
</evidence>
<proteinExistence type="predicted"/>
<sequence>MNEEILCSIKKEQEITNSLLEIIANRIERNHKSVIYSSDNSKDDLLKKIEELSEENMLLRSRAEQAEKASILANNELTRLRMSISSNRRIG</sequence>
<evidence type="ECO:0000313" key="2">
    <source>
        <dbReference type="EMBL" id="DAF64654.1"/>
    </source>
</evidence>
<protein>
    <submittedName>
        <fullName evidence="2">Uncharacterized protein</fullName>
    </submittedName>
</protein>
<reference evidence="2" key="1">
    <citation type="journal article" date="2021" name="Proc. Natl. Acad. Sci. U.S.A.">
        <title>A Catalog of Tens of Thousands of Viruses from Human Metagenomes Reveals Hidden Associations with Chronic Diseases.</title>
        <authorList>
            <person name="Tisza M.J."/>
            <person name="Buck C.B."/>
        </authorList>
    </citation>
    <scope>NUCLEOTIDE SEQUENCE</scope>
    <source>
        <strain evidence="2">CtamP19</strain>
    </source>
</reference>
<keyword evidence="1" id="KW-0175">Coiled coil</keyword>
<organism evidence="2">
    <name type="scientific">Siphoviridae sp. ctamP19</name>
    <dbReference type="NCBI Taxonomy" id="2827896"/>
    <lineage>
        <taxon>Viruses</taxon>
        <taxon>Duplodnaviria</taxon>
        <taxon>Heunggongvirae</taxon>
        <taxon>Uroviricota</taxon>
        <taxon>Caudoviricetes</taxon>
    </lineage>
</organism>